<dbReference type="AlphaFoldDB" id="A0A9P7USK6"/>
<evidence type="ECO:0000313" key="2">
    <source>
        <dbReference type="EMBL" id="KAG7091276.1"/>
    </source>
</evidence>
<reference evidence="2" key="1">
    <citation type="journal article" date="2021" name="Genome Biol. Evol.">
        <title>The assembled and annotated genome of the fairy-ring fungus Marasmius oreades.</title>
        <authorList>
            <person name="Hiltunen M."/>
            <person name="Ament-Velasquez S.L."/>
            <person name="Johannesson H."/>
        </authorList>
    </citation>
    <scope>NUCLEOTIDE SEQUENCE</scope>
    <source>
        <strain evidence="2">03SP1</strain>
    </source>
</reference>
<dbReference type="InterPro" id="IPR002575">
    <property type="entry name" value="Aminoglycoside_PTrfase"/>
</dbReference>
<accession>A0A9P7USK6</accession>
<dbReference type="Pfam" id="PF01636">
    <property type="entry name" value="APH"/>
    <property type="match status" value="1"/>
</dbReference>
<keyword evidence="3" id="KW-1185">Reference proteome</keyword>
<evidence type="ECO:0000259" key="1">
    <source>
        <dbReference type="Pfam" id="PF01636"/>
    </source>
</evidence>
<name>A0A9P7USK6_9AGAR</name>
<dbReference type="InterPro" id="IPR051678">
    <property type="entry name" value="AGP_Transferase"/>
</dbReference>
<evidence type="ECO:0000313" key="3">
    <source>
        <dbReference type="Proteomes" id="UP001049176"/>
    </source>
</evidence>
<dbReference type="SUPFAM" id="SSF56112">
    <property type="entry name" value="Protein kinase-like (PK-like)"/>
    <property type="match status" value="1"/>
</dbReference>
<dbReference type="Gene3D" id="3.90.1200.10">
    <property type="match status" value="1"/>
</dbReference>
<dbReference type="OrthoDB" id="5404599at2759"/>
<dbReference type="CDD" id="cd05120">
    <property type="entry name" value="APH_ChoK_like"/>
    <property type="match status" value="1"/>
</dbReference>
<dbReference type="GeneID" id="66079401"/>
<dbReference type="RefSeq" id="XP_043007746.1">
    <property type="nucleotide sequence ID" value="XM_043155281.1"/>
</dbReference>
<dbReference type="InterPro" id="IPR011009">
    <property type="entry name" value="Kinase-like_dom_sf"/>
</dbReference>
<comment type="caution">
    <text evidence="2">The sequence shown here is derived from an EMBL/GenBank/DDBJ whole genome shotgun (WGS) entry which is preliminary data.</text>
</comment>
<gene>
    <name evidence="2" type="ORF">E1B28_010325</name>
</gene>
<protein>
    <recommendedName>
        <fullName evidence="1">Aminoglycoside phosphotransferase domain-containing protein</fullName>
    </recommendedName>
</protein>
<dbReference type="PANTHER" id="PTHR21310">
    <property type="entry name" value="AMINOGLYCOSIDE PHOSPHOTRANSFERASE-RELATED-RELATED"/>
    <property type="match status" value="1"/>
</dbReference>
<proteinExistence type="predicted"/>
<sequence>MITELLFTCLRFLPSTLRLRIYDYCWWLGIRLYGPTDFFVQRLPGNIYMKRGTKALQEAEAIRIVKARTSIPVPTVLDALDGCFIMTRLPGEPLGNLFSEMEGEQLSAIQNSLSSIIQQLRDITSDEKGVVSGPLHSLPCCDINRVDELAFGPFHDVAEFHEYLLSRTPPQYQISARAKAAKAYARPFQVVFTHGDLNLRNILVKDRQITGIVDWTCAGWYPEYWEHGKAIYVHRRFKKWLDVWSNILPNYEDVLDVEKEMWKTCSF</sequence>
<organism evidence="2 3">
    <name type="scientific">Marasmius oreades</name>
    <name type="common">fairy-ring Marasmius</name>
    <dbReference type="NCBI Taxonomy" id="181124"/>
    <lineage>
        <taxon>Eukaryota</taxon>
        <taxon>Fungi</taxon>
        <taxon>Dikarya</taxon>
        <taxon>Basidiomycota</taxon>
        <taxon>Agaricomycotina</taxon>
        <taxon>Agaricomycetes</taxon>
        <taxon>Agaricomycetidae</taxon>
        <taxon>Agaricales</taxon>
        <taxon>Marasmiineae</taxon>
        <taxon>Marasmiaceae</taxon>
        <taxon>Marasmius</taxon>
    </lineage>
</organism>
<dbReference type="PANTHER" id="PTHR21310:SF58">
    <property type="entry name" value="AMINOGLYCOSIDE PHOSPHOTRANSFERASE DOMAIN-CONTAINING PROTEIN"/>
    <property type="match status" value="1"/>
</dbReference>
<dbReference type="Proteomes" id="UP001049176">
    <property type="component" value="Chromosome 6"/>
</dbReference>
<dbReference type="EMBL" id="CM032186">
    <property type="protein sequence ID" value="KAG7091276.1"/>
    <property type="molecule type" value="Genomic_DNA"/>
</dbReference>
<dbReference type="KEGG" id="more:E1B28_010325"/>
<feature type="domain" description="Aminoglycoside phosphotransferase" evidence="1">
    <location>
        <begin position="54"/>
        <end position="231"/>
    </location>
</feature>